<comment type="caution">
    <text evidence="7">The sequence shown here is derived from an EMBL/GenBank/DDBJ whole genome shotgun (WGS) entry which is preliminary data.</text>
</comment>
<keyword evidence="3" id="KW-0472">Membrane</keyword>
<gene>
    <name evidence="7" type="ORF">E1262_06240</name>
</gene>
<evidence type="ECO:0000313" key="7">
    <source>
        <dbReference type="EMBL" id="TDD71219.1"/>
    </source>
</evidence>
<proteinExistence type="predicted"/>
<evidence type="ECO:0000256" key="3">
    <source>
        <dbReference type="ARBA" id="ARBA00023136"/>
    </source>
</evidence>
<dbReference type="Pfam" id="PF01547">
    <property type="entry name" value="SBP_bac_1"/>
    <property type="match status" value="1"/>
</dbReference>
<keyword evidence="4" id="KW-0564">Palmitate</keyword>
<evidence type="ECO:0000256" key="4">
    <source>
        <dbReference type="ARBA" id="ARBA00023139"/>
    </source>
</evidence>
<organism evidence="7 8">
    <name type="scientific">Jiangella aurantiaca</name>
    <dbReference type="NCBI Taxonomy" id="2530373"/>
    <lineage>
        <taxon>Bacteria</taxon>
        <taxon>Bacillati</taxon>
        <taxon>Actinomycetota</taxon>
        <taxon>Actinomycetes</taxon>
        <taxon>Jiangellales</taxon>
        <taxon>Jiangellaceae</taxon>
        <taxon>Jiangella</taxon>
    </lineage>
</organism>
<name>A0A4R5AIM1_9ACTN</name>
<feature type="signal peptide" evidence="6">
    <location>
        <begin position="1"/>
        <end position="24"/>
    </location>
</feature>
<evidence type="ECO:0000313" key="8">
    <source>
        <dbReference type="Proteomes" id="UP000295217"/>
    </source>
</evidence>
<evidence type="ECO:0000256" key="6">
    <source>
        <dbReference type="SAM" id="SignalP"/>
    </source>
</evidence>
<keyword evidence="5" id="KW-0449">Lipoprotein</keyword>
<dbReference type="EMBL" id="SMLB01000006">
    <property type="protein sequence ID" value="TDD71219.1"/>
    <property type="molecule type" value="Genomic_DNA"/>
</dbReference>
<evidence type="ECO:0000256" key="5">
    <source>
        <dbReference type="ARBA" id="ARBA00023288"/>
    </source>
</evidence>
<keyword evidence="8" id="KW-1185">Reference proteome</keyword>
<feature type="chain" id="PRO_5020984611" evidence="6">
    <location>
        <begin position="25"/>
        <end position="415"/>
    </location>
</feature>
<reference evidence="7 8" key="1">
    <citation type="submission" date="2019-02" db="EMBL/GenBank/DDBJ databases">
        <title>Draft genome sequences of novel Actinobacteria.</title>
        <authorList>
            <person name="Sahin N."/>
            <person name="Ay H."/>
            <person name="Saygin H."/>
        </authorList>
    </citation>
    <scope>NUCLEOTIDE SEQUENCE [LARGE SCALE GENOMIC DNA]</scope>
    <source>
        <strain evidence="7 8">8K307</strain>
    </source>
</reference>
<dbReference type="Proteomes" id="UP000295217">
    <property type="component" value="Unassembled WGS sequence"/>
</dbReference>
<dbReference type="InterPro" id="IPR050490">
    <property type="entry name" value="Bact_solute-bd_prot1"/>
</dbReference>
<dbReference type="Gene3D" id="3.40.190.10">
    <property type="entry name" value="Periplasmic binding protein-like II"/>
    <property type="match status" value="1"/>
</dbReference>
<keyword evidence="1" id="KW-1003">Cell membrane</keyword>
<dbReference type="OrthoDB" id="7918484at2"/>
<dbReference type="PANTHER" id="PTHR43649">
    <property type="entry name" value="ARABINOSE-BINDING PROTEIN-RELATED"/>
    <property type="match status" value="1"/>
</dbReference>
<dbReference type="AlphaFoldDB" id="A0A4R5AIM1"/>
<dbReference type="PROSITE" id="PS51257">
    <property type="entry name" value="PROKAR_LIPOPROTEIN"/>
    <property type="match status" value="1"/>
</dbReference>
<evidence type="ECO:0000256" key="2">
    <source>
        <dbReference type="ARBA" id="ARBA00022729"/>
    </source>
</evidence>
<accession>A0A4R5AIM1</accession>
<sequence>MKRIVPLATMATAAALVLTGCGGAADEAGGGDDTTITFAHWGNTQEADTLKAMVAAFEEEHPDVDVELNWIQSDYEQKLQVSIAGGQAPTVSQISNTSLAGFANAYQEVDVDPSAYYSENIPNSMMIDGSYWAVPFVVKTKVMAVNGNVFDAAGVPLPPSDTPMTTDQFAQVAQQLTSGEPPEKVYGSARLWYDGWLIAEGGSFYDQTGTQCMLDSDVAIETARFVIDAQAPDGYAPTQIDAEGQDMFDWLSIGRLAMQPDFGPWDIAKLVAVTDSKLAIVPVPGNGEPMEINGLGISKDATPEEAEAARTFAEFMSTSQAAQDLLTTTESSLGVPVVEASIETFKAAAPELDLQAFVDAVDQSQIQPSVAKDAQIRSDFSNALYSRTALGSGTEDPADVFPELDEQCQSTLDSQ</sequence>
<dbReference type="RefSeq" id="WP_132102286.1">
    <property type="nucleotide sequence ID" value="NZ_SMLB01000006.1"/>
</dbReference>
<dbReference type="SUPFAM" id="SSF53850">
    <property type="entry name" value="Periplasmic binding protein-like II"/>
    <property type="match status" value="1"/>
</dbReference>
<evidence type="ECO:0000256" key="1">
    <source>
        <dbReference type="ARBA" id="ARBA00022475"/>
    </source>
</evidence>
<protein>
    <submittedName>
        <fullName evidence="7">Extracellular solute-binding protein</fullName>
    </submittedName>
</protein>
<keyword evidence="2 6" id="KW-0732">Signal</keyword>
<dbReference type="InterPro" id="IPR006059">
    <property type="entry name" value="SBP"/>
</dbReference>
<dbReference type="PANTHER" id="PTHR43649:SF33">
    <property type="entry name" value="POLYGALACTURONAN_RHAMNOGALACTURONAN-BINDING PROTEIN YTCQ"/>
    <property type="match status" value="1"/>
</dbReference>